<feature type="compositionally biased region" description="Polar residues" evidence="1">
    <location>
        <begin position="275"/>
        <end position="287"/>
    </location>
</feature>
<accession>S8FCZ1</accession>
<keyword evidence="3" id="KW-1185">Reference proteome</keyword>
<dbReference type="EMBL" id="KE504157">
    <property type="protein sequence ID" value="EPS99430.1"/>
    <property type="molecule type" value="Genomic_DNA"/>
</dbReference>
<protein>
    <submittedName>
        <fullName evidence="2">Uncharacterized protein</fullName>
    </submittedName>
</protein>
<dbReference type="AlphaFoldDB" id="S8FCZ1"/>
<dbReference type="HOGENOM" id="CLU_794618_0_0_1"/>
<organism evidence="2 3">
    <name type="scientific">Fomitopsis schrenkii</name>
    <name type="common">Brown rot fungus</name>
    <dbReference type="NCBI Taxonomy" id="2126942"/>
    <lineage>
        <taxon>Eukaryota</taxon>
        <taxon>Fungi</taxon>
        <taxon>Dikarya</taxon>
        <taxon>Basidiomycota</taxon>
        <taxon>Agaricomycotina</taxon>
        <taxon>Agaricomycetes</taxon>
        <taxon>Polyporales</taxon>
        <taxon>Fomitopsis</taxon>
    </lineage>
</organism>
<proteinExistence type="predicted"/>
<evidence type="ECO:0000256" key="1">
    <source>
        <dbReference type="SAM" id="MobiDB-lite"/>
    </source>
</evidence>
<dbReference type="InParanoid" id="S8FCZ1"/>
<dbReference type="OrthoDB" id="10442352at2759"/>
<name>S8FCZ1_FOMSC</name>
<evidence type="ECO:0000313" key="2">
    <source>
        <dbReference type="EMBL" id="EPS99430.1"/>
    </source>
</evidence>
<reference evidence="2 3" key="1">
    <citation type="journal article" date="2012" name="Science">
        <title>The Paleozoic origin of enzymatic lignin decomposition reconstructed from 31 fungal genomes.</title>
        <authorList>
            <person name="Floudas D."/>
            <person name="Binder M."/>
            <person name="Riley R."/>
            <person name="Barry K."/>
            <person name="Blanchette R.A."/>
            <person name="Henrissat B."/>
            <person name="Martinez A.T."/>
            <person name="Otillar R."/>
            <person name="Spatafora J.W."/>
            <person name="Yadav J.S."/>
            <person name="Aerts A."/>
            <person name="Benoit I."/>
            <person name="Boyd A."/>
            <person name="Carlson A."/>
            <person name="Copeland A."/>
            <person name="Coutinho P.M."/>
            <person name="de Vries R.P."/>
            <person name="Ferreira P."/>
            <person name="Findley K."/>
            <person name="Foster B."/>
            <person name="Gaskell J."/>
            <person name="Glotzer D."/>
            <person name="Gorecki P."/>
            <person name="Heitman J."/>
            <person name="Hesse C."/>
            <person name="Hori C."/>
            <person name="Igarashi K."/>
            <person name="Jurgens J.A."/>
            <person name="Kallen N."/>
            <person name="Kersten P."/>
            <person name="Kohler A."/>
            <person name="Kuees U."/>
            <person name="Kumar T.K.A."/>
            <person name="Kuo A."/>
            <person name="LaButti K."/>
            <person name="Larrondo L.F."/>
            <person name="Lindquist E."/>
            <person name="Ling A."/>
            <person name="Lombard V."/>
            <person name="Lucas S."/>
            <person name="Lundell T."/>
            <person name="Martin R."/>
            <person name="McLaughlin D.J."/>
            <person name="Morgenstern I."/>
            <person name="Morin E."/>
            <person name="Murat C."/>
            <person name="Nagy L.G."/>
            <person name="Nolan M."/>
            <person name="Ohm R.A."/>
            <person name="Patyshakuliyeva A."/>
            <person name="Rokas A."/>
            <person name="Ruiz-Duenas F.J."/>
            <person name="Sabat G."/>
            <person name="Salamov A."/>
            <person name="Samejima M."/>
            <person name="Schmutz J."/>
            <person name="Slot J.C."/>
            <person name="St John F."/>
            <person name="Stenlid J."/>
            <person name="Sun H."/>
            <person name="Sun S."/>
            <person name="Syed K."/>
            <person name="Tsang A."/>
            <person name="Wiebenga A."/>
            <person name="Young D."/>
            <person name="Pisabarro A."/>
            <person name="Eastwood D.C."/>
            <person name="Martin F."/>
            <person name="Cullen D."/>
            <person name="Grigoriev I.V."/>
            <person name="Hibbett D.S."/>
        </authorList>
    </citation>
    <scope>NUCLEOTIDE SEQUENCE</scope>
    <source>
        <strain evidence="3">FP-58527</strain>
    </source>
</reference>
<sequence>MPCGTPMDDVIDFVVETGYVAHGLEELHVAWWDPAPLLKEFKALRVKSILQAASDSLLLFDIRLGGFNLKPAETPNAIDELDLSRNSKLTELRLTLHSPKGSPEHTPVHPCTWLHALLTTITSKELTYLTIEYDVCDLDRGGHPDAALDIIAQRLTPEVASAIDALFSGEQYQGVLVDEEAWARVVRGRFPALDVRGIQNKRSDPQRLISDGHCGLVPHYHGINLPLPAHKRGWASGLSRGDRTHRLGCHFNQDQPIVRDCTFRLESSEPWLGQKQHSGSSEQQRTSPGAKDRELRNRPGRHGGPAESSRSRSLTMPLSWSRTDYSDMHAKPPVPIDMLAVDVKEAEEK</sequence>
<feature type="region of interest" description="Disordered" evidence="1">
    <location>
        <begin position="271"/>
        <end position="318"/>
    </location>
</feature>
<dbReference type="Proteomes" id="UP000015241">
    <property type="component" value="Unassembled WGS sequence"/>
</dbReference>
<gene>
    <name evidence="2" type="ORF">FOMPIDRAFT_1017128</name>
</gene>
<evidence type="ECO:0000313" key="3">
    <source>
        <dbReference type="Proteomes" id="UP000015241"/>
    </source>
</evidence>